<dbReference type="PANTHER" id="PTHR35807">
    <property type="entry name" value="TRANSCRIPTIONAL REGULATOR REDD-RELATED"/>
    <property type="match status" value="1"/>
</dbReference>
<dbReference type="PANTHER" id="PTHR35807:SF1">
    <property type="entry name" value="TRANSCRIPTIONAL REGULATOR REDD"/>
    <property type="match status" value="1"/>
</dbReference>
<dbReference type="AlphaFoldDB" id="A0A1H2UTG8"/>
<dbReference type="GO" id="GO:0000160">
    <property type="term" value="P:phosphorelay signal transduction system"/>
    <property type="evidence" value="ECO:0007669"/>
    <property type="project" value="InterPro"/>
</dbReference>
<sequence length="258" mass="28712">MRYGILGPLQVLDGSDISAVTRPRMGVLLATLLIRADEVVSREALIDEIWDGNPPCRATATLHVHVSELRKFLGRLGTVRDPIRTQSPGYVLHPEAGELDLHRFRHLVHRGRADARAQQHENAVLSLEAALGMCRGPALRGLTGGPIIREFVRWFDEVRTECAETLVRSSMALGRYQETTGLLSSLLSEYPLHEGFYQHLMLAMSKSGRRAEALSVYRRAQETIKEQVGLEPCRALRDLQRAILLAEDGRAAVHAAAR</sequence>
<reference evidence="8" key="1">
    <citation type="submission" date="2016-10" db="EMBL/GenBank/DDBJ databases">
        <authorList>
            <person name="Varghese N."/>
            <person name="Submissions S."/>
        </authorList>
    </citation>
    <scope>NUCLEOTIDE SEQUENCE [LARGE SCALE GENOMIC DNA]</scope>
    <source>
        <strain evidence="8">CGMCC 4.3530</strain>
    </source>
</reference>
<dbReference type="InterPro" id="IPR011990">
    <property type="entry name" value="TPR-like_helical_dom_sf"/>
</dbReference>
<evidence type="ECO:0000256" key="3">
    <source>
        <dbReference type="ARBA" id="ARBA00023125"/>
    </source>
</evidence>
<proteinExistence type="inferred from homology"/>
<comment type="similarity">
    <text evidence="1">Belongs to the AfsR/DnrI/RedD regulatory family.</text>
</comment>
<feature type="domain" description="OmpR/PhoB-type" evidence="6">
    <location>
        <begin position="1"/>
        <end position="94"/>
    </location>
</feature>
<feature type="DNA-binding region" description="OmpR/PhoB-type" evidence="5">
    <location>
        <begin position="1"/>
        <end position="94"/>
    </location>
</feature>
<dbReference type="Gene3D" id="1.25.40.10">
    <property type="entry name" value="Tetratricopeptide repeat domain"/>
    <property type="match status" value="1"/>
</dbReference>
<dbReference type="InterPro" id="IPR001867">
    <property type="entry name" value="OmpR/PhoB-type_DNA-bd"/>
</dbReference>
<organism evidence="7 8">
    <name type="scientific">Saccharopolyspora shandongensis</name>
    <dbReference type="NCBI Taxonomy" id="418495"/>
    <lineage>
        <taxon>Bacteria</taxon>
        <taxon>Bacillati</taxon>
        <taxon>Actinomycetota</taxon>
        <taxon>Actinomycetes</taxon>
        <taxon>Pseudonocardiales</taxon>
        <taxon>Pseudonocardiaceae</taxon>
        <taxon>Saccharopolyspora</taxon>
    </lineage>
</organism>
<keyword evidence="2" id="KW-0805">Transcription regulation</keyword>
<keyword evidence="4" id="KW-0804">Transcription</keyword>
<dbReference type="InterPro" id="IPR005158">
    <property type="entry name" value="BTAD"/>
</dbReference>
<dbReference type="STRING" id="418495.SAMN05216215_100469"/>
<evidence type="ECO:0000259" key="6">
    <source>
        <dbReference type="PROSITE" id="PS51755"/>
    </source>
</evidence>
<dbReference type="RefSeq" id="WP_245760948.1">
    <property type="nucleotide sequence ID" value="NZ_FNOK01000004.1"/>
</dbReference>
<dbReference type="SUPFAM" id="SSF46894">
    <property type="entry name" value="C-terminal effector domain of the bipartite response regulators"/>
    <property type="match status" value="1"/>
</dbReference>
<keyword evidence="3 5" id="KW-0238">DNA-binding</keyword>
<dbReference type="GO" id="GO:0006355">
    <property type="term" value="P:regulation of DNA-templated transcription"/>
    <property type="evidence" value="ECO:0007669"/>
    <property type="project" value="InterPro"/>
</dbReference>
<gene>
    <name evidence="7" type="ORF">SAMN05216215_100469</name>
</gene>
<name>A0A1H2UTG8_9PSEU</name>
<protein>
    <submittedName>
        <fullName evidence="7">DNA-binding transcriptional activator of the SARP family</fullName>
    </submittedName>
</protein>
<evidence type="ECO:0000256" key="1">
    <source>
        <dbReference type="ARBA" id="ARBA00005820"/>
    </source>
</evidence>
<dbReference type="InterPro" id="IPR016032">
    <property type="entry name" value="Sig_transdc_resp-reg_C-effctor"/>
</dbReference>
<dbReference type="CDD" id="cd15831">
    <property type="entry name" value="BTAD"/>
    <property type="match status" value="1"/>
</dbReference>
<evidence type="ECO:0000313" key="7">
    <source>
        <dbReference type="EMBL" id="SDW58889.1"/>
    </source>
</evidence>
<dbReference type="InterPro" id="IPR036388">
    <property type="entry name" value="WH-like_DNA-bd_sf"/>
</dbReference>
<evidence type="ECO:0000256" key="5">
    <source>
        <dbReference type="PROSITE-ProRule" id="PRU01091"/>
    </source>
</evidence>
<dbReference type="Pfam" id="PF03704">
    <property type="entry name" value="BTAD"/>
    <property type="match status" value="1"/>
</dbReference>
<dbReference type="PROSITE" id="PS51755">
    <property type="entry name" value="OMPR_PHOB"/>
    <property type="match status" value="1"/>
</dbReference>
<dbReference type="SUPFAM" id="SSF48452">
    <property type="entry name" value="TPR-like"/>
    <property type="match status" value="1"/>
</dbReference>
<dbReference type="SMART" id="SM00862">
    <property type="entry name" value="Trans_reg_C"/>
    <property type="match status" value="1"/>
</dbReference>
<dbReference type="Pfam" id="PF00486">
    <property type="entry name" value="Trans_reg_C"/>
    <property type="match status" value="1"/>
</dbReference>
<dbReference type="Gene3D" id="1.10.10.10">
    <property type="entry name" value="Winged helix-like DNA-binding domain superfamily/Winged helix DNA-binding domain"/>
    <property type="match status" value="1"/>
</dbReference>
<dbReference type="EMBL" id="FNOK01000004">
    <property type="protein sequence ID" value="SDW58889.1"/>
    <property type="molecule type" value="Genomic_DNA"/>
</dbReference>
<evidence type="ECO:0000256" key="4">
    <source>
        <dbReference type="ARBA" id="ARBA00023163"/>
    </source>
</evidence>
<dbReference type="GO" id="GO:0003677">
    <property type="term" value="F:DNA binding"/>
    <property type="evidence" value="ECO:0007669"/>
    <property type="project" value="UniProtKB-UniRule"/>
</dbReference>
<keyword evidence="8" id="KW-1185">Reference proteome</keyword>
<dbReference type="Proteomes" id="UP000199529">
    <property type="component" value="Unassembled WGS sequence"/>
</dbReference>
<accession>A0A1H2UTG8</accession>
<evidence type="ECO:0000313" key="8">
    <source>
        <dbReference type="Proteomes" id="UP000199529"/>
    </source>
</evidence>
<evidence type="ECO:0000256" key="2">
    <source>
        <dbReference type="ARBA" id="ARBA00023015"/>
    </source>
</evidence>
<dbReference type="InterPro" id="IPR051677">
    <property type="entry name" value="AfsR-DnrI-RedD_regulator"/>
</dbReference>
<dbReference type="SMART" id="SM01043">
    <property type="entry name" value="BTAD"/>
    <property type="match status" value="1"/>
</dbReference>